<proteinExistence type="predicted"/>
<dbReference type="RefSeq" id="WP_195003366.1">
    <property type="nucleotide sequence ID" value="NZ_JADLQN010000003.1"/>
</dbReference>
<dbReference type="Proteomes" id="UP000707731">
    <property type="component" value="Unassembled WGS sequence"/>
</dbReference>
<dbReference type="Pfam" id="PF04754">
    <property type="entry name" value="Transposase_31"/>
    <property type="match status" value="1"/>
</dbReference>
<evidence type="ECO:0000313" key="3">
    <source>
        <dbReference type="Proteomes" id="UP000707731"/>
    </source>
</evidence>
<protein>
    <submittedName>
        <fullName evidence="2">Rpn family recombination-promoting nuclease/putative transposase</fullName>
    </submittedName>
</protein>
<evidence type="ECO:0000313" key="2">
    <source>
        <dbReference type="EMBL" id="MBF6356499.1"/>
    </source>
</evidence>
<dbReference type="InterPro" id="IPR006842">
    <property type="entry name" value="Transposase_31"/>
</dbReference>
<name>A0ABS0DDG0_9NOCA</name>
<keyword evidence="3" id="KW-1185">Reference proteome</keyword>
<organism evidence="2 3">
    <name type="scientific">Nocardia higoensis</name>
    <dbReference type="NCBI Taxonomy" id="228599"/>
    <lineage>
        <taxon>Bacteria</taxon>
        <taxon>Bacillati</taxon>
        <taxon>Actinomycetota</taxon>
        <taxon>Actinomycetes</taxon>
        <taxon>Mycobacteriales</taxon>
        <taxon>Nocardiaceae</taxon>
        <taxon>Nocardia</taxon>
    </lineage>
</organism>
<reference evidence="2 3" key="1">
    <citation type="submission" date="2020-10" db="EMBL/GenBank/DDBJ databases">
        <title>Identification of Nocardia species via Next-generation sequencing and recognition of intraspecies genetic diversity.</title>
        <authorList>
            <person name="Li P."/>
            <person name="Li P."/>
            <person name="Lu B."/>
        </authorList>
    </citation>
    <scope>NUCLEOTIDE SEQUENCE [LARGE SCALE GENOMIC DNA]</scope>
    <source>
        <strain evidence="2 3">BJ06-0143</strain>
    </source>
</reference>
<sequence>MLHVDAARARHREHSDPPLRIPCRLAEYLVSIWNRYLEENPHTRTLPAIVPLVVHSAAHGRGWNTPTELSELIDLDPGTRATLGDHVPHLRLFLDDLTTVDLETLRERPLTPAARLVFVFHKIVPGNTHLGQHDDSHRWRNLL</sequence>
<feature type="domain" description="Transposase (putative) YhgA-like" evidence="1">
    <location>
        <begin position="15"/>
        <end position="111"/>
    </location>
</feature>
<comment type="caution">
    <text evidence="2">The sequence shown here is derived from an EMBL/GenBank/DDBJ whole genome shotgun (WGS) entry which is preliminary data.</text>
</comment>
<gene>
    <name evidence="2" type="ORF">IU449_18440</name>
</gene>
<dbReference type="EMBL" id="JADLQN010000003">
    <property type="protein sequence ID" value="MBF6356499.1"/>
    <property type="molecule type" value="Genomic_DNA"/>
</dbReference>
<accession>A0ABS0DDG0</accession>
<evidence type="ECO:0000259" key="1">
    <source>
        <dbReference type="Pfam" id="PF04754"/>
    </source>
</evidence>